<keyword evidence="4" id="KW-1185">Reference proteome</keyword>
<proteinExistence type="predicted"/>
<dbReference type="AlphaFoldDB" id="A0A1G8RWP1"/>
<evidence type="ECO:0000313" key="3">
    <source>
        <dbReference type="EMBL" id="SDJ21352.1"/>
    </source>
</evidence>
<dbReference type="InterPro" id="IPR041255">
    <property type="entry name" value="LpxI_N"/>
</dbReference>
<organism evidence="3 4">
    <name type="scientific">Lutimaribacter saemankumensis</name>
    <dbReference type="NCBI Taxonomy" id="490829"/>
    <lineage>
        <taxon>Bacteria</taxon>
        <taxon>Pseudomonadati</taxon>
        <taxon>Pseudomonadota</taxon>
        <taxon>Alphaproteobacteria</taxon>
        <taxon>Rhodobacterales</taxon>
        <taxon>Roseobacteraceae</taxon>
        <taxon>Lutimaribacter</taxon>
    </lineage>
</organism>
<dbReference type="Pfam" id="PF06230">
    <property type="entry name" value="LpxI_C"/>
    <property type="match status" value="1"/>
</dbReference>
<dbReference type="Gene3D" id="3.40.140.80">
    <property type="match status" value="1"/>
</dbReference>
<dbReference type="STRING" id="490829.SAMN05421850_11038"/>
<dbReference type="Pfam" id="PF17930">
    <property type="entry name" value="LpxI_N"/>
    <property type="match status" value="1"/>
</dbReference>
<dbReference type="Gene3D" id="3.40.50.20">
    <property type="match status" value="1"/>
</dbReference>
<dbReference type="InterPro" id="IPR043167">
    <property type="entry name" value="LpxI_C_sf"/>
</dbReference>
<feature type="domain" description="LpxI N-terminal" evidence="2">
    <location>
        <begin position="2"/>
        <end position="125"/>
    </location>
</feature>
<gene>
    <name evidence="3" type="ORF">SAMN05421850_11038</name>
</gene>
<dbReference type="InterPro" id="IPR053174">
    <property type="entry name" value="LpxI"/>
</dbReference>
<dbReference type="OrthoDB" id="9789836at2"/>
<reference evidence="3 4" key="1">
    <citation type="submission" date="2016-10" db="EMBL/GenBank/DDBJ databases">
        <authorList>
            <person name="de Groot N.N."/>
        </authorList>
    </citation>
    <scope>NUCLEOTIDE SEQUENCE [LARGE SCALE GENOMIC DNA]</scope>
    <source>
        <strain evidence="3 4">DSM 28010</strain>
    </source>
</reference>
<protein>
    <recommendedName>
        <fullName evidence="5">Phosphatidate cytidylyltransferase</fullName>
    </recommendedName>
</protein>
<feature type="domain" description="LpxI C-terminal" evidence="1">
    <location>
        <begin position="129"/>
        <end position="296"/>
    </location>
</feature>
<sequence>MLALIAGRGRLPAAVAAAQDRPPLVCSLDGFEPDGLAPDITFRLETLGSFLLQLGERGVTDICLCGSIERPEIDPARLDAETAPLVPVLQEALDQGDDGALRAVMELLERTGFTIRAAHDLAPALLPDRGVPTRRQPQQTHRDDVEIALQVLQDQGRADLGQACVVKRGKVLAREGQAGTDAMLARLAMPRGSGSPDFGPITWTFDLAGDMIGQAADWLSNTTEDAPDAPGAGAILFKAPKPGQDRRADLPTIGAQTARRAAEAGLDGIVIEAGGVIVLDQHEVVAILDAMGMFLWVR</sequence>
<evidence type="ECO:0000259" key="1">
    <source>
        <dbReference type="Pfam" id="PF06230"/>
    </source>
</evidence>
<dbReference type="InterPro" id="IPR010415">
    <property type="entry name" value="LpxI_C"/>
</dbReference>
<dbReference type="Proteomes" id="UP000199340">
    <property type="component" value="Unassembled WGS sequence"/>
</dbReference>
<evidence type="ECO:0000259" key="2">
    <source>
        <dbReference type="Pfam" id="PF17930"/>
    </source>
</evidence>
<name>A0A1G8RWP1_9RHOB</name>
<dbReference type="EMBL" id="FNEB01000010">
    <property type="protein sequence ID" value="SDJ21352.1"/>
    <property type="molecule type" value="Genomic_DNA"/>
</dbReference>
<accession>A0A1G8RWP1</accession>
<dbReference type="RefSeq" id="WP_090029922.1">
    <property type="nucleotide sequence ID" value="NZ_FNEB01000010.1"/>
</dbReference>
<evidence type="ECO:0000313" key="4">
    <source>
        <dbReference type="Proteomes" id="UP000199340"/>
    </source>
</evidence>
<evidence type="ECO:0008006" key="5">
    <source>
        <dbReference type="Google" id="ProtNLM"/>
    </source>
</evidence>
<dbReference type="PANTHER" id="PTHR39962:SF1">
    <property type="entry name" value="LPXI FAMILY PROTEIN"/>
    <property type="match status" value="1"/>
</dbReference>
<dbReference type="PANTHER" id="PTHR39962">
    <property type="entry name" value="BLL4848 PROTEIN"/>
    <property type="match status" value="1"/>
</dbReference>